<gene>
    <name evidence="2" type="ORF">TCLT_LOCUS5493</name>
</gene>
<dbReference type="WBParaSite" id="TCLT_0000550401-mRNA-1">
    <property type="protein sequence ID" value="TCLT_0000550401-mRNA-1"/>
    <property type="gene ID" value="TCLT_0000550401"/>
</dbReference>
<dbReference type="InterPro" id="IPR044429">
    <property type="entry name" value="SETD4_SET"/>
</dbReference>
<protein>
    <submittedName>
        <fullName evidence="4">SET domain-containing protein</fullName>
    </submittedName>
</protein>
<dbReference type="PANTHER" id="PTHR13271:SF151">
    <property type="entry name" value="SET DOMAIN-CONTAINING PROTEIN 4"/>
    <property type="match status" value="1"/>
</dbReference>
<name>A0A0N5CYI1_THECL</name>
<reference evidence="2 3" key="2">
    <citation type="submission" date="2018-11" db="EMBL/GenBank/DDBJ databases">
        <authorList>
            <consortium name="Pathogen Informatics"/>
        </authorList>
    </citation>
    <scope>NUCLEOTIDE SEQUENCE [LARGE SCALE GENOMIC DNA]</scope>
</reference>
<keyword evidence="3" id="KW-1185">Reference proteome</keyword>
<dbReference type="AlphaFoldDB" id="A0A0N5CYI1"/>
<dbReference type="OrthoDB" id="341421at2759"/>
<dbReference type="GO" id="GO:0016279">
    <property type="term" value="F:protein-lysine N-methyltransferase activity"/>
    <property type="evidence" value="ECO:0007669"/>
    <property type="project" value="InterPro"/>
</dbReference>
<dbReference type="EMBL" id="UYYF01004342">
    <property type="protein sequence ID" value="VDN02744.1"/>
    <property type="molecule type" value="Genomic_DNA"/>
</dbReference>
<dbReference type="SUPFAM" id="SSF82199">
    <property type="entry name" value="SET domain"/>
    <property type="match status" value="1"/>
</dbReference>
<dbReference type="Gene3D" id="3.90.1410.10">
    <property type="entry name" value="set domain protein methyltransferase, domain 1"/>
    <property type="match status" value="1"/>
</dbReference>
<organism evidence="4">
    <name type="scientific">Thelazia callipaeda</name>
    <name type="common">Oriental eyeworm</name>
    <name type="synonym">Parasitic nematode</name>
    <dbReference type="NCBI Taxonomy" id="103827"/>
    <lineage>
        <taxon>Eukaryota</taxon>
        <taxon>Metazoa</taxon>
        <taxon>Ecdysozoa</taxon>
        <taxon>Nematoda</taxon>
        <taxon>Chromadorea</taxon>
        <taxon>Rhabditida</taxon>
        <taxon>Spirurina</taxon>
        <taxon>Spiruromorpha</taxon>
        <taxon>Thelazioidea</taxon>
        <taxon>Thelaziidae</taxon>
        <taxon>Thelazia</taxon>
    </lineage>
</organism>
<feature type="domain" description="SET" evidence="1">
    <location>
        <begin position="18"/>
        <end position="236"/>
    </location>
</feature>
<accession>A0A0N5CYI1</accession>
<reference evidence="4" key="1">
    <citation type="submission" date="2017-02" db="UniProtKB">
        <authorList>
            <consortium name="WormBaseParasite"/>
        </authorList>
    </citation>
    <scope>IDENTIFICATION</scope>
</reference>
<evidence type="ECO:0000313" key="3">
    <source>
        <dbReference type="Proteomes" id="UP000276776"/>
    </source>
</evidence>
<sequence>MSSANFMEWVIRHGGQNFGIDIRDCPNEGGKGLFATADFRENEVLVSIPDALVITAGSVADMEDMCEVFQRSEYPLLLKINHFRLKPFEALVYFFIAERQQNSKWFPYMQVLPTSFSTPAYLYPFLKSEDFPFKSRKQWYEQQQEISRMYRRFVAILGETTNWDKFLWAWHIVNTRCMYRNNKPHPLIDSSKGDTLAIVPLIDMLNHIKLLYESLNNHLIANRSVHKGDQVFVCYGSHSNELLWIEYGFRLERNICNKVEIPLGCLNFLFKLFDM</sequence>
<dbReference type="InterPro" id="IPR046341">
    <property type="entry name" value="SET_dom_sf"/>
</dbReference>
<proteinExistence type="predicted"/>
<dbReference type="STRING" id="103827.A0A0N5CYI1"/>
<dbReference type="OMA" id="RFTCAQV"/>
<dbReference type="PANTHER" id="PTHR13271">
    <property type="entry name" value="UNCHARACTERIZED PUTATIVE METHYLTRANSFERASE"/>
    <property type="match status" value="1"/>
</dbReference>
<dbReference type="PROSITE" id="PS50280">
    <property type="entry name" value="SET"/>
    <property type="match status" value="1"/>
</dbReference>
<dbReference type="Pfam" id="PF00856">
    <property type="entry name" value="SET"/>
    <property type="match status" value="1"/>
</dbReference>
<dbReference type="InterPro" id="IPR001214">
    <property type="entry name" value="SET_dom"/>
</dbReference>
<dbReference type="InterPro" id="IPR050600">
    <property type="entry name" value="SETD3_SETD6_MTase"/>
</dbReference>
<evidence type="ECO:0000259" key="1">
    <source>
        <dbReference type="PROSITE" id="PS50280"/>
    </source>
</evidence>
<evidence type="ECO:0000313" key="2">
    <source>
        <dbReference type="EMBL" id="VDN02744.1"/>
    </source>
</evidence>
<dbReference type="CDD" id="cd19177">
    <property type="entry name" value="SET_SETD4"/>
    <property type="match status" value="1"/>
</dbReference>
<evidence type="ECO:0000313" key="4">
    <source>
        <dbReference type="WBParaSite" id="TCLT_0000550401-mRNA-1"/>
    </source>
</evidence>
<dbReference type="Proteomes" id="UP000276776">
    <property type="component" value="Unassembled WGS sequence"/>
</dbReference>